<dbReference type="PANTHER" id="PTHR33683:SF46">
    <property type="entry name" value="SUSHI DOMAIN-CONTAINING PROTEIN"/>
    <property type="match status" value="1"/>
</dbReference>
<dbReference type="Proteomes" id="UP001165122">
    <property type="component" value="Unassembled WGS sequence"/>
</dbReference>
<evidence type="ECO:0000313" key="3">
    <source>
        <dbReference type="Proteomes" id="UP001165122"/>
    </source>
</evidence>
<keyword evidence="3" id="KW-1185">Reference proteome</keyword>
<dbReference type="EMBL" id="BRXW01000504">
    <property type="protein sequence ID" value="GMH60966.1"/>
    <property type="molecule type" value="Genomic_DNA"/>
</dbReference>
<reference evidence="3" key="1">
    <citation type="journal article" date="2023" name="Commun. Biol.">
        <title>Genome analysis of Parmales, the sister group of diatoms, reveals the evolutionary specialization of diatoms from phago-mixotrophs to photoautotrophs.</title>
        <authorList>
            <person name="Ban H."/>
            <person name="Sato S."/>
            <person name="Yoshikawa S."/>
            <person name="Yamada K."/>
            <person name="Nakamura Y."/>
            <person name="Ichinomiya M."/>
            <person name="Sato N."/>
            <person name="Blanc-Mathieu R."/>
            <person name="Endo H."/>
            <person name="Kuwata A."/>
            <person name="Ogata H."/>
        </authorList>
    </citation>
    <scope>NUCLEOTIDE SEQUENCE [LARGE SCALE GENOMIC DNA]</scope>
    <source>
        <strain evidence="3">NIES 3700</strain>
    </source>
</reference>
<evidence type="ECO:0000313" key="2">
    <source>
        <dbReference type="EMBL" id="GMH60966.1"/>
    </source>
</evidence>
<accession>A0A9W6ZWF1</accession>
<feature type="compositionally biased region" description="Polar residues" evidence="1">
    <location>
        <begin position="711"/>
        <end position="723"/>
    </location>
</feature>
<comment type="caution">
    <text evidence="2">The sequence shown here is derived from an EMBL/GenBank/DDBJ whole genome shotgun (WGS) entry which is preliminary data.</text>
</comment>
<feature type="region of interest" description="Disordered" evidence="1">
    <location>
        <begin position="202"/>
        <end position="242"/>
    </location>
</feature>
<protein>
    <submittedName>
        <fullName evidence="2">Uncharacterized protein</fullName>
    </submittedName>
</protein>
<dbReference type="PANTHER" id="PTHR33683">
    <property type="entry name" value="1, PUTATIVE-RELATED"/>
    <property type="match status" value="1"/>
</dbReference>
<dbReference type="OrthoDB" id="207392at2759"/>
<organism evidence="2 3">
    <name type="scientific">Triparma laevis f. longispina</name>
    <dbReference type="NCBI Taxonomy" id="1714387"/>
    <lineage>
        <taxon>Eukaryota</taxon>
        <taxon>Sar</taxon>
        <taxon>Stramenopiles</taxon>
        <taxon>Ochrophyta</taxon>
        <taxon>Bolidophyceae</taxon>
        <taxon>Parmales</taxon>
        <taxon>Triparmaceae</taxon>
        <taxon>Triparma</taxon>
    </lineage>
</organism>
<feature type="region of interest" description="Disordered" evidence="1">
    <location>
        <begin position="691"/>
        <end position="744"/>
    </location>
</feature>
<proteinExistence type="predicted"/>
<sequence length="916" mass="98255">MMIKLGDRRSKRKNGTGDLPPSMDLKILGASLLFAAGLLGADAAGKGSTPSECSATDNEFQEFLDLSENTNGNAENACVTMLLEDSADRSCWGRLNQAEFDMFLNDDLNIDASSVESVEVFNSYSIGTISYIALYDSNDTMEGNLLLLRNLCCSISNLVMDEDAFEVAAGSSVEEVFHSEGVCFPMESGAPSGTPTIAPILLPTQPPSIAPTAPETEAPTPTSAPSSAPTAATTAAPTEDSPWEVTNFESVTLFFRDFHVITTTETAMLGSLISSEILNYALQNCATRRLRALEKPREVLSVENKYSFEGVLDDVPDPPVKYSEVTYWKTVVEVIQGDDKDEFNTCIHDRWVSYFAAGGDFDTVGVPDAMCGGMAPNDCVWLGSDYSDDMPLPTDPPTDTPTNAPTEAPTVAPTPQLDEGGLATAAIVGISSAGALVALLTFGFLSRKRKSDALLNSNSYETTTLDSGDMFSTIPKKQKAASVAHSEVCHCKRIMCHVCNDEVKITGETTFVDINLLGAGPKETGTEEDLLVVVPNFKDMEKALANGDWELLATFANEIDKVPDSNAAKTDVLSQFDESFSCAPTAITDLKSVKDMEIQNLISDQAWADVAELASCIAKGEAAAATIQEQPRPKSASSNLLIREEAITLLEKVSPNSVEHINVVLKEFEGREDELIEQLRTLAERTVIRESAAARRTQGKRNARKQAKLTRASTPTPRQSPSMVNARPSSPPKMHESNSSNESSEILLAAPPTISNSLPLAGPPSEATNPLFIGGQRVVPQPRSTPIAVNASSHSMTSFDLQDELNDVLDDGGEVTGDDFAAAVKRDDWSSVSQLVLKHQTSSQSKTLVVESSAHMLNEIAAQKLTLILDLINEGEYAGVTEAVEAFREVYSISKSSMGGVASISKSSEEEGGDEK</sequence>
<feature type="compositionally biased region" description="Basic residues" evidence="1">
    <location>
        <begin position="697"/>
        <end position="708"/>
    </location>
</feature>
<feature type="compositionally biased region" description="Low complexity" evidence="1">
    <location>
        <begin position="210"/>
        <end position="239"/>
    </location>
</feature>
<dbReference type="AlphaFoldDB" id="A0A9W6ZWF1"/>
<evidence type="ECO:0000256" key="1">
    <source>
        <dbReference type="SAM" id="MobiDB-lite"/>
    </source>
</evidence>
<name>A0A9W6ZWF1_9STRA</name>
<gene>
    <name evidence="2" type="ORF">TrLO_g13654</name>
</gene>